<keyword evidence="1" id="KW-1133">Transmembrane helix</keyword>
<protein>
    <submittedName>
        <fullName evidence="2">ATP synthase protein I</fullName>
    </submittedName>
</protein>
<dbReference type="EMBL" id="JACHBL010000001">
    <property type="protein sequence ID" value="MBB5597426.1"/>
    <property type="molecule type" value="Genomic_DNA"/>
</dbReference>
<keyword evidence="1" id="KW-0812">Transmembrane</keyword>
<feature type="transmembrane region" description="Helical" evidence="1">
    <location>
        <begin position="86"/>
        <end position="109"/>
    </location>
</feature>
<evidence type="ECO:0000256" key="1">
    <source>
        <dbReference type="SAM" id="Phobius"/>
    </source>
</evidence>
<accession>A0A7W9DAV3</accession>
<organism evidence="2 3">
    <name type="scientific">Neomicrococcus lactis</name>
    <dbReference type="NCBI Taxonomy" id="732241"/>
    <lineage>
        <taxon>Bacteria</taxon>
        <taxon>Bacillati</taxon>
        <taxon>Actinomycetota</taxon>
        <taxon>Actinomycetes</taxon>
        <taxon>Micrococcales</taxon>
        <taxon>Micrococcaceae</taxon>
        <taxon>Neomicrococcus</taxon>
    </lineage>
</organism>
<feature type="transmembrane region" description="Helical" evidence="1">
    <location>
        <begin position="31"/>
        <end position="52"/>
    </location>
</feature>
<gene>
    <name evidence="2" type="ORF">BKA12_000506</name>
</gene>
<keyword evidence="3" id="KW-1185">Reference proteome</keyword>
<evidence type="ECO:0000313" key="2">
    <source>
        <dbReference type="EMBL" id="MBB5597426.1"/>
    </source>
</evidence>
<proteinExistence type="predicted"/>
<dbReference type="AlphaFoldDB" id="A0A7W9DAV3"/>
<dbReference type="RefSeq" id="WP_183640436.1">
    <property type="nucleotide sequence ID" value="NZ_CANLFI010000001.1"/>
</dbReference>
<feature type="transmembrane region" description="Helical" evidence="1">
    <location>
        <begin position="58"/>
        <end position="79"/>
    </location>
</feature>
<sequence>MAANNSYSATPERIPESSGATSPWLNIMWHCLAWVWGAAVLAAVVLFFIAGWPAVTNVVMATLLVTAFSGISLAVAHFVGRKNPSAVMGAFLAAYFVKVVGFGALIFALPRPDWVLPQVFMWTAVAAVILWQIAEMFTFARTRWLLYGDA</sequence>
<comment type="caution">
    <text evidence="2">The sequence shown here is derived from an EMBL/GenBank/DDBJ whole genome shotgun (WGS) entry which is preliminary data.</text>
</comment>
<reference evidence="2 3" key="1">
    <citation type="submission" date="2020-08" db="EMBL/GenBank/DDBJ databases">
        <title>Sequencing the genomes of 1000 actinobacteria strains.</title>
        <authorList>
            <person name="Klenk H.-P."/>
        </authorList>
    </citation>
    <scope>NUCLEOTIDE SEQUENCE [LARGE SCALE GENOMIC DNA]</scope>
    <source>
        <strain evidence="2 3">DSM 23694</strain>
    </source>
</reference>
<keyword evidence="1" id="KW-0472">Membrane</keyword>
<evidence type="ECO:0000313" key="3">
    <source>
        <dbReference type="Proteomes" id="UP000523863"/>
    </source>
</evidence>
<dbReference type="Proteomes" id="UP000523863">
    <property type="component" value="Unassembled WGS sequence"/>
</dbReference>
<name>A0A7W9DAV3_9MICC</name>
<feature type="transmembrane region" description="Helical" evidence="1">
    <location>
        <begin position="115"/>
        <end position="134"/>
    </location>
</feature>